<dbReference type="EMBL" id="LNYJ01000003">
    <property type="protein sequence ID" value="KTD19042.1"/>
    <property type="molecule type" value="Genomic_DNA"/>
</dbReference>
<gene>
    <name evidence="1" type="ORF">Ljor_0265</name>
</gene>
<dbReference type="STRING" id="456.Ljor_0265"/>
<dbReference type="AlphaFoldDB" id="A0A0W0VG30"/>
<name>A0A0W0VG30_9GAMM</name>
<sequence>MIETNPHTYELKKWLIESCSDEPPKNRTFEIDGKKVEFDPVRAAFIIAGTNKVYFQKEVIQALHDEQNLNNLVHDMLA</sequence>
<dbReference type="PATRIC" id="fig|456.5.peg.282"/>
<comment type="caution">
    <text evidence="1">The sequence shown here is derived from an EMBL/GenBank/DDBJ whole genome shotgun (WGS) entry which is preliminary data.</text>
</comment>
<reference evidence="1 2" key="1">
    <citation type="submission" date="2015-11" db="EMBL/GenBank/DDBJ databases">
        <title>Genomic analysis of 38 Legionella species identifies large and diverse effector repertoires.</title>
        <authorList>
            <person name="Burstein D."/>
            <person name="Amaro F."/>
            <person name="Zusman T."/>
            <person name="Lifshitz Z."/>
            <person name="Cohen O."/>
            <person name="Gilbert J.A."/>
            <person name="Pupko T."/>
            <person name="Shuman H.A."/>
            <person name="Segal G."/>
        </authorList>
    </citation>
    <scope>NUCLEOTIDE SEQUENCE [LARGE SCALE GENOMIC DNA]</scope>
    <source>
        <strain evidence="1 2">BL-540</strain>
    </source>
</reference>
<evidence type="ECO:0000313" key="1">
    <source>
        <dbReference type="EMBL" id="KTD19042.1"/>
    </source>
</evidence>
<organism evidence="1 2">
    <name type="scientific">Legionella jordanis</name>
    <dbReference type="NCBI Taxonomy" id="456"/>
    <lineage>
        <taxon>Bacteria</taxon>
        <taxon>Pseudomonadati</taxon>
        <taxon>Pseudomonadota</taxon>
        <taxon>Gammaproteobacteria</taxon>
        <taxon>Legionellales</taxon>
        <taxon>Legionellaceae</taxon>
        <taxon>Legionella</taxon>
    </lineage>
</organism>
<accession>A0A0W0VG30</accession>
<dbReference type="Proteomes" id="UP000055035">
    <property type="component" value="Unassembled WGS sequence"/>
</dbReference>
<keyword evidence="2" id="KW-1185">Reference proteome</keyword>
<proteinExistence type="predicted"/>
<evidence type="ECO:0000313" key="2">
    <source>
        <dbReference type="Proteomes" id="UP000055035"/>
    </source>
</evidence>
<protein>
    <submittedName>
        <fullName evidence="1">Uncharacterized protein</fullName>
    </submittedName>
</protein>